<dbReference type="AlphaFoldDB" id="A0A0U3HJR1"/>
<dbReference type="Proteomes" id="UP000060043">
    <property type="component" value="Chromosome"/>
</dbReference>
<organism evidence="8 9">
    <name type="scientific">Sulfolobus acidocaldarius</name>
    <dbReference type="NCBI Taxonomy" id="2285"/>
    <lineage>
        <taxon>Archaea</taxon>
        <taxon>Thermoproteota</taxon>
        <taxon>Thermoprotei</taxon>
        <taxon>Sulfolobales</taxon>
        <taxon>Sulfolobaceae</taxon>
        <taxon>Sulfolobus</taxon>
    </lineage>
</organism>
<dbReference type="STRING" id="1435377.SUSAZ_06550"/>
<dbReference type="PaxDb" id="1435377-SUSAZ_06550"/>
<dbReference type="PROSITE" id="PS00595">
    <property type="entry name" value="AA_TRANSFER_CLASS_5"/>
    <property type="match status" value="1"/>
</dbReference>
<evidence type="ECO:0000256" key="4">
    <source>
        <dbReference type="RuleBase" id="RU004075"/>
    </source>
</evidence>
<feature type="domain" description="Aminotransferase class V" evidence="6">
    <location>
        <begin position="24"/>
        <end position="280"/>
    </location>
</feature>
<dbReference type="InterPro" id="IPR024169">
    <property type="entry name" value="SP_NH2Trfase/AEP_transaminase"/>
</dbReference>
<sequence length="371" mass="41491">MLLIPGPVEVPKSVLAATSLVIDHRGNKFKDIVNRLEKLMIKHFSSKRVALLTGSGTLAVEAMVYSFTKRGEKVLALSYGEFGRRLAESIKRRGATLRLYDKPMGHSFSLEEVKQIIEENKDVTTVALVHNETSTGIALRNLEEISRFIKNKGLKLIVDSVSGFAAYQLMVNEWKIDAVATGSQKALASVPGLGFVAVSRDGLNEMVNEDLPTYLDVSLHLKFQDKYETPFTPATGVFNATLRAAELLELEGVERRWKRHEACTKYVRDALSYFGFSLLGNENNFSNTVVAAIPPIKDYRAKLKEFNVEIAGGMGELRDKVVRIGLLGIVDDRAVMKLIGITARMFHSQYEKEPPLECKLPEELREEIEWS</sequence>
<dbReference type="GO" id="GO:0008453">
    <property type="term" value="F:alanine-glyoxylate transaminase activity"/>
    <property type="evidence" value="ECO:0007669"/>
    <property type="project" value="TreeGrafter"/>
</dbReference>
<comment type="cofactor">
    <cofactor evidence="1 5">
        <name>pyridoxal 5'-phosphate</name>
        <dbReference type="ChEBI" id="CHEBI:597326"/>
    </cofactor>
</comment>
<dbReference type="OMA" id="GSDRVYH"/>
<evidence type="ECO:0000313" key="10">
    <source>
        <dbReference type="Proteomes" id="UP000065473"/>
    </source>
</evidence>
<dbReference type="GeneID" id="14551871"/>
<dbReference type="Proteomes" id="UP000065473">
    <property type="component" value="Chromosome"/>
</dbReference>
<dbReference type="InterPro" id="IPR015424">
    <property type="entry name" value="PyrdxlP-dep_Trfase"/>
</dbReference>
<evidence type="ECO:0000313" key="8">
    <source>
        <dbReference type="EMBL" id="ALU31164.1"/>
    </source>
</evidence>
<dbReference type="SUPFAM" id="SSF53383">
    <property type="entry name" value="PLP-dependent transferases"/>
    <property type="match status" value="1"/>
</dbReference>
<evidence type="ECO:0000259" key="6">
    <source>
        <dbReference type="Pfam" id="PF00266"/>
    </source>
</evidence>
<dbReference type="PIRSF" id="PIRSF000524">
    <property type="entry name" value="SPT"/>
    <property type="match status" value="1"/>
</dbReference>
<comment type="similarity">
    <text evidence="2 4">Belongs to the class-V pyridoxal-phosphate-dependent aminotransferase family.</text>
</comment>
<dbReference type="InterPro" id="IPR015422">
    <property type="entry name" value="PyrdxlP-dep_Trfase_small"/>
</dbReference>
<proteinExistence type="inferred from homology"/>
<evidence type="ECO:0000313" key="9">
    <source>
        <dbReference type="Proteomes" id="UP000060043"/>
    </source>
</evidence>
<gene>
    <name evidence="7" type="ORF">ATY89_11155</name>
    <name evidence="8" type="ORF">ATZ20_02710</name>
</gene>
<dbReference type="GO" id="GO:0019265">
    <property type="term" value="P:glycine biosynthetic process, by transamination of glyoxylate"/>
    <property type="evidence" value="ECO:0007669"/>
    <property type="project" value="TreeGrafter"/>
</dbReference>
<dbReference type="GO" id="GO:0004760">
    <property type="term" value="F:L-serine-pyruvate transaminase activity"/>
    <property type="evidence" value="ECO:0007669"/>
    <property type="project" value="TreeGrafter"/>
</dbReference>
<protein>
    <submittedName>
        <fullName evidence="8">Hydrogenase expression protein HypE</fullName>
    </submittedName>
</protein>
<evidence type="ECO:0000256" key="5">
    <source>
        <dbReference type="RuleBase" id="RU004504"/>
    </source>
</evidence>
<evidence type="ECO:0000313" key="7">
    <source>
        <dbReference type="EMBL" id="ALU30443.1"/>
    </source>
</evidence>
<dbReference type="OrthoDB" id="35685at2157"/>
<dbReference type="PANTHER" id="PTHR21152:SF39">
    <property type="entry name" value="SOLUBLE HYDROGENASE, SMALL SUBUNIT"/>
    <property type="match status" value="1"/>
</dbReference>
<accession>A0A0U3HJR1</accession>
<dbReference type="PANTHER" id="PTHR21152">
    <property type="entry name" value="AMINOTRANSFERASE CLASS V"/>
    <property type="match status" value="1"/>
</dbReference>
<name>A0A0U3HJR1_9CREN</name>
<dbReference type="InterPro" id="IPR015421">
    <property type="entry name" value="PyrdxlP-dep_Trfase_major"/>
</dbReference>
<dbReference type="InterPro" id="IPR020578">
    <property type="entry name" value="Aminotrans_V_PyrdxlP_BS"/>
</dbReference>
<evidence type="ECO:0000256" key="1">
    <source>
        <dbReference type="ARBA" id="ARBA00001933"/>
    </source>
</evidence>
<dbReference type="Pfam" id="PF00266">
    <property type="entry name" value="Aminotran_5"/>
    <property type="match status" value="1"/>
</dbReference>
<dbReference type="EMBL" id="CP013694">
    <property type="protein sequence ID" value="ALU30443.1"/>
    <property type="molecule type" value="Genomic_DNA"/>
</dbReference>
<evidence type="ECO:0000256" key="2">
    <source>
        <dbReference type="ARBA" id="ARBA00009236"/>
    </source>
</evidence>
<reference evidence="9 10" key="1">
    <citation type="submission" date="2015-12" db="EMBL/GenBank/DDBJ databases">
        <title>A stable core within a dynamic pangenome in Sulfolobus acidocaldarius.</title>
        <authorList>
            <person name="Anderson R."/>
            <person name="Kouris A."/>
            <person name="Seward C."/>
            <person name="Campbell K."/>
            <person name="Whitaker R."/>
        </authorList>
    </citation>
    <scope>NUCLEOTIDE SEQUENCE [LARGE SCALE GENOMIC DNA]</scope>
    <source>
        <strain evidence="7 10">GG12-C01-09</strain>
        <strain evidence="8 9">NG05B_CO5_07</strain>
    </source>
</reference>
<dbReference type="Gene3D" id="3.40.640.10">
    <property type="entry name" value="Type I PLP-dependent aspartate aminotransferase-like (Major domain)"/>
    <property type="match status" value="1"/>
</dbReference>
<dbReference type="EMBL" id="CP013695">
    <property type="protein sequence ID" value="ALU31164.1"/>
    <property type="molecule type" value="Genomic_DNA"/>
</dbReference>
<keyword evidence="3" id="KW-0663">Pyridoxal phosphate</keyword>
<evidence type="ECO:0000256" key="3">
    <source>
        <dbReference type="ARBA" id="ARBA00022898"/>
    </source>
</evidence>
<dbReference type="RefSeq" id="WP_011278205.1">
    <property type="nucleotide sequence ID" value="NZ_BHWZ01000003.1"/>
</dbReference>
<dbReference type="Gene3D" id="3.90.1150.10">
    <property type="entry name" value="Aspartate Aminotransferase, domain 1"/>
    <property type="match status" value="1"/>
</dbReference>
<dbReference type="InterPro" id="IPR000192">
    <property type="entry name" value="Aminotrans_V_dom"/>
</dbReference>